<evidence type="ECO:0000313" key="4">
    <source>
        <dbReference type="EMBL" id="KAG0255092.1"/>
    </source>
</evidence>
<evidence type="ECO:0000256" key="2">
    <source>
        <dbReference type="SAM" id="Phobius"/>
    </source>
</evidence>
<keyword evidence="2" id="KW-1133">Transmembrane helix</keyword>
<gene>
    <name evidence="4" type="ORF">DFQ27_006432</name>
</gene>
<dbReference type="OrthoDB" id="5597489at2759"/>
<keyword evidence="2" id="KW-0812">Transmembrane</keyword>
<dbReference type="PANTHER" id="PTHR37846">
    <property type="entry name" value="YALI0B21296P"/>
    <property type="match status" value="1"/>
</dbReference>
<feature type="region of interest" description="Disordered" evidence="1">
    <location>
        <begin position="1"/>
        <end position="69"/>
    </location>
</feature>
<feature type="compositionally biased region" description="Acidic residues" evidence="1">
    <location>
        <begin position="45"/>
        <end position="68"/>
    </location>
</feature>
<proteinExistence type="predicted"/>
<dbReference type="Proteomes" id="UP000807716">
    <property type="component" value="Unassembled WGS sequence"/>
</dbReference>
<dbReference type="Pfam" id="PF24841">
    <property type="entry name" value="DUF7719"/>
    <property type="match status" value="1"/>
</dbReference>
<evidence type="ECO:0000313" key="5">
    <source>
        <dbReference type="Proteomes" id="UP000807716"/>
    </source>
</evidence>
<accession>A0A9P6PVS3</accession>
<evidence type="ECO:0000256" key="1">
    <source>
        <dbReference type="SAM" id="MobiDB-lite"/>
    </source>
</evidence>
<keyword evidence="2" id="KW-0472">Membrane</keyword>
<dbReference type="AlphaFoldDB" id="A0A9P6PVS3"/>
<feature type="domain" description="DUF7719" evidence="3">
    <location>
        <begin position="176"/>
        <end position="242"/>
    </location>
</feature>
<sequence length="243" mass="27414">MAEAQRRKKTSNKTAEQDVGVSSSNALHKAGKVTSSTTNTKNVPEEDSEFSEVDGTESESESDVDGIPDQEKWRLITESGIMGRLQERENQHKHGDDNDDDSSEELDDSNRDYLFEGIFFSIPTTCLFVVMDILVHRQYGETYSGANIFRKIVKIFPAILLMVYFSNKTKRYRAVQALMFTVSVACGCYFLRTMYRSPALGIMQRAPGIVTILVYCMVQMDLLPAALSIILCGLYFQYGDVKY</sequence>
<dbReference type="EMBL" id="JAAAJB010000479">
    <property type="protein sequence ID" value="KAG0255092.1"/>
    <property type="molecule type" value="Genomic_DNA"/>
</dbReference>
<feature type="compositionally biased region" description="Polar residues" evidence="1">
    <location>
        <begin position="33"/>
        <end position="42"/>
    </location>
</feature>
<feature type="transmembrane region" description="Helical" evidence="2">
    <location>
        <begin position="113"/>
        <end position="136"/>
    </location>
</feature>
<organism evidence="4 5">
    <name type="scientific">Actinomortierella ambigua</name>
    <dbReference type="NCBI Taxonomy" id="1343610"/>
    <lineage>
        <taxon>Eukaryota</taxon>
        <taxon>Fungi</taxon>
        <taxon>Fungi incertae sedis</taxon>
        <taxon>Mucoromycota</taxon>
        <taxon>Mortierellomycotina</taxon>
        <taxon>Mortierellomycetes</taxon>
        <taxon>Mortierellales</taxon>
        <taxon>Mortierellaceae</taxon>
        <taxon>Actinomortierella</taxon>
    </lineage>
</organism>
<reference evidence="4" key="1">
    <citation type="journal article" date="2020" name="Fungal Divers.">
        <title>Resolving the Mortierellaceae phylogeny through synthesis of multi-gene phylogenetics and phylogenomics.</title>
        <authorList>
            <person name="Vandepol N."/>
            <person name="Liber J."/>
            <person name="Desiro A."/>
            <person name="Na H."/>
            <person name="Kennedy M."/>
            <person name="Barry K."/>
            <person name="Grigoriev I.V."/>
            <person name="Miller A.N."/>
            <person name="O'Donnell K."/>
            <person name="Stajich J.E."/>
            <person name="Bonito G."/>
        </authorList>
    </citation>
    <scope>NUCLEOTIDE SEQUENCE</scope>
    <source>
        <strain evidence="4">BC1065</strain>
    </source>
</reference>
<name>A0A9P6PVS3_9FUNG</name>
<dbReference type="InterPro" id="IPR056136">
    <property type="entry name" value="DUF7719"/>
</dbReference>
<keyword evidence="5" id="KW-1185">Reference proteome</keyword>
<evidence type="ECO:0000259" key="3">
    <source>
        <dbReference type="Pfam" id="PF24841"/>
    </source>
</evidence>
<feature type="compositionally biased region" description="Basic residues" evidence="1">
    <location>
        <begin position="1"/>
        <end position="11"/>
    </location>
</feature>
<feature type="transmembrane region" description="Helical" evidence="2">
    <location>
        <begin position="212"/>
        <end position="236"/>
    </location>
</feature>
<dbReference type="PANTHER" id="PTHR37846:SF1">
    <property type="entry name" value="DEACETYLASE-LIKE PROTEIN"/>
    <property type="match status" value="1"/>
</dbReference>
<feature type="transmembrane region" description="Helical" evidence="2">
    <location>
        <begin position="148"/>
        <end position="166"/>
    </location>
</feature>
<protein>
    <recommendedName>
        <fullName evidence="3">DUF7719 domain-containing protein</fullName>
    </recommendedName>
</protein>
<comment type="caution">
    <text evidence="4">The sequence shown here is derived from an EMBL/GenBank/DDBJ whole genome shotgun (WGS) entry which is preliminary data.</text>
</comment>
<feature type="transmembrane region" description="Helical" evidence="2">
    <location>
        <begin position="172"/>
        <end position="191"/>
    </location>
</feature>